<evidence type="ECO:0000256" key="8">
    <source>
        <dbReference type="ARBA" id="ARBA00024694"/>
    </source>
</evidence>
<sequence length="66" mass="7625">MMLYPSIDDLLRKESSKYSLIILASKRAREMCDYKIMQLEDYRADKPVGKALEEVTAGVLSIRKDK</sequence>
<dbReference type="HOGENOM" id="CLU_125406_6_0_9"/>
<dbReference type="eggNOG" id="COG1758">
    <property type="taxonomic scope" value="Bacteria"/>
</dbReference>
<comment type="catalytic activity">
    <reaction evidence="10 11">
        <text>RNA(n) + a ribonucleoside 5'-triphosphate = RNA(n+1) + diphosphate</text>
        <dbReference type="Rhea" id="RHEA:21248"/>
        <dbReference type="Rhea" id="RHEA-COMP:14527"/>
        <dbReference type="Rhea" id="RHEA-COMP:17342"/>
        <dbReference type="ChEBI" id="CHEBI:33019"/>
        <dbReference type="ChEBI" id="CHEBI:61557"/>
        <dbReference type="ChEBI" id="CHEBI:140395"/>
        <dbReference type="EC" id="2.7.7.6"/>
    </reaction>
</comment>
<keyword evidence="4 11" id="KW-0240">DNA-directed RNA polymerase</keyword>
<comment type="caution">
    <text evidence="12">The sequence shown here is derived from an EMBL/GenBank/DDBJ whole genome shotgun (WGS) entry which is preliminary data.</text>
</comment>
<dbReference type="OrthoDB" id="9815459at2"/>
<evidence type="ECO:0000256" key="9">
    <source>
        <dbReference type="ARBA" id="ARBA00029924"/>
    </source>
</evidence>
<evidence type="ECO:0000256" key="1">
    <source>
        <dbReference type="ARBA" id="ARBA00006711"/>
    </source>
</evidence>
<evidence type="ECO:0000313" key="12">
    <source>
        <dbReference type="EMBL" id="EHR38355.1"/>
    </source>
</evidence>
<accession>H3NGS6</accession>
<evidence type="ECO:0000256" key="4">
    <source>
        <dbReference type="ARBA" id="ARBA00022478"/>
    </source>
</evidence>
<dbReference type="GO" id="GO:0006351">
    <property type="term" value="P:DNA-templated transcription"/>
    <property type="evidence" value="ECO:0007669"/>
    <property type="project" value="UniProtKB-UniRule"/>
</dbReference>
<dbReference type="GO" id="GO:0000428">
    <property type="term" value="C:DNA-directed RNA polymerase complex"/>
    <property type="evidence" value="ECO:0007669"/>
    <property type="project" value="UniProtKB-KW"/>
</dbReference>
<protein>
    <recommendedName>
        <fullName evidence="3 11">DNA-directed RNA polymerase subunit omega</fullName>
        <shortName evidence="11">RNAP omega subunit</shortName>
        <ecNumber evidence="2 11">2.7.7.6</ecNumber>
    </recommendedName>
    <alternativeName>
        <fullName evidence="11">RNA polymerase omega subunit</fullName>
    </alternativeName>
    <alternativeName>
        <fullName evidence="9 11">Transcriptase subunit omega</fullName>
    </alternativeName>
</protein>
<evidence type="ECO:0000256" key="5">
    <source>
        <dbReference type="ARBA" id="ARBA00022679"/>
    </source>
</evidence>
<dbReference type="EC" id="2.7.7.6" evidence="2 11"/>
<proteinExistence type="inferred from homology"/>
<dbReference type="EMBL" id="AGEG01000001">
    <property type="protein sequence ID" value="EHR38355.1"/>
    <property type="molecule type" value="Genomic_DNA"/>
</dbReference>
<dbReference type="InterPro" id="IPR036161">
    <property type="entry name" value="RPB6/omega-like_sf"/>
</dbReference>
<organism evidence="12 13">
    <name type="scientific">Facklamia languida CCUG 37842</name>
    <dbReference type="NCBI Taxonomy" id="883113"/>
    <lineage>
        <taxon>Bacteria</taxon>
        <taxon>Bacillati</taxon>
        <taxon>Bacillota</taxon>
        <taxon>Bacilli</taxon>
        <taxon>Lactobacillales</taxon>
        <taxon>Aerococcaceae</taxon>
        <taxon>Facklamia</taxon>
    </lineage>
</organism>
<evidence type="ECO:0000256" key="7">
    <source>
        <dbReference type="ARBA" id="ARBA00023163"/>
    </source>
</evidence>
<keyword evidence="7 11" id="KW-0804">Transcription</keyword>
<evidence type="ECO:0000256" key="11">
    <source>
        <dbReference type="HAMAP-Rule" id="MF_00366"/>
    </source>
</evidence>
<keyword evidence="6 11" id="KW-0548">Nucleotidyltransferase</keyword>
<dbReference type="GO" id="GO:0003677">
    <property type="term" value="F:DNA binding"/>
    <property type="evidence" value="ECO:0007669"/>
    <property type="project" value="UniProtKB-UniRule"/>
</dbReference>
<dbReference type="PANTHER" id="PTHR34476:SF1">
    <property type="entry name" value="DNA-DIRECTED RNA POLYMERASE SUBUNIT OMEGA"/>
    <property type="match status" value="1"/>
</dbReference>
<evidence type="ECO:0000256" key="6">
    <source>
        <dbReference type="ARBA" id="ARBA00022695"/>
    </source>
</evidence>
<dbReference type="PATRIC" id="fig|883113.3.peg.66"/>
<name>H3NGS6_9LACT</name>
<evidence type="ECO:0000256" key="2">
    <source>
        <dbReference type="ARBA" id="ARBA00012418"/>
    </source>
</evidence>
<dbReference type="AlphaFoldDB" id="H3NGS6"/>
<dbReference type="STRING" id="883113.HMPREF9708_00065"/>
<evidence type="ECO:0000256" key="3">
    <source>
        <dbReference type="ARBA" id="ARBA00013725"/>
    </source>
</evidence>
<dbReference type="Gene3D" id="3.90.940.10">
    <property type="match status" value="1"/>
</dbReference>
<dbReference type="SUPFAM" id="SSF63562">
    <property type="entry name" value="RPB6/omega subunit-like"/>
    <property type="match status" value="1"/>
</dbReference>
<gene>
    <name evidence="11" type="primary">rpoZ</name>
    <name evidence="12" type="ORF">HMPREF9708_00065</name>
</gene>
<reference evidence="12 13" key="1">
    <citation type="submission" date="2012-01" db="EMBL/GenBank/DDBJ databases">
        <title>The Genome Sequence of Facklamia languida CCUG 37842.</title>
        <authorList>
            <consortium name="The Broad Institute Genome Sequencing Platform"/>
            <person name="Earl A."/>
            <person name="Ward D."/>
            <person name="Feldgarden M."/>
            <person name="Gevers D."/>
            <person name="Huys G."/>
            <person name="Young S.K."/>
            <person name="Zeng Q."/>
            <person name="Gargeya S."/>
            <person name="Fitzgerald M."/>
            <person name="Haas B."/>
            <person name="Abouelleil A."/>
            <person name="Alvarado L."/>
            <person name="Arachchi H.M."/>
            <person name="Berlin A."/>
            <person name="Chapman S.B."/>
            <person name="Gearin G."/>
            <person name="Goldberg J."/>
            <person name="Griggs A."/>
            <person name="Gujja S."/>
            <person name="Hansen M."/>
            <person name="Heiman D."/>
            <person name="Howarth C."/>
            <person name="Larimer J."/>
            <person name="Lui A."/>
            <person name="MacDonald P.J.P."/>
            <person name="McCowen C."/>
            <person name="Montmayeur A."/>
            <person name="Murphy C."/>
            <person name="Neiman D."/>
            <person name="Pearson M."/>
            <person name="Priest M."/>
            <person name="Roberts A."/>
            <person name="Saif S."/>
            <person name="Shea T."/>
            <person name="Sisk P."/>
            <person name="Stolte C."/>
            <person name="Sykes S."/>
            <person name="Wortman J."/>
            <person name="Nusbaum C."/>
            <person name="Birren B."/>
        </authorList>
    </citation>
    <scope>NUCLEOTIDE SEQUENCE [LARGE SCALE GENOMIC DNA]</scope>
    <source>
        <strain evidence="12 13">CCUG 37842</strain>
    </source>
</reference>
<comment type="function">
    <text evidence="8 11">Promotes RNA polymerase assembly. Latches the N- and C-terminal regions of the beta' subunit thereby facilitating its interaction with the beta and alpha subunits.</text>
</comment>
<dbReference type="Proteomes" id="UP000006190">
    <property type="component" value="Unassembled WGS sequence"/>
</dbReference>
<keyword evidence="13" id="KW-1185">Reference proteome</keyword>
<evidence type="ECO:0000313" key="13">
    <source>
        <dbReference type="Proteomes" id="UP000006190"/>
    </source>
</evidence>
<evidence type="ECO:0000256" key="10">
    <source>
        <dbReference type="ARBA" id="ARBA00048552"/>
    </source>
</evidence>
<dbReference type="GO" id="GO:0003899">
    <property type="term" value="F:DNA-directed RNA polymerase activity"/>
    <property type="evidence" value="ECO:0007669"/>
    <property type="project" value="UniProtKB-UniRule"/>
</dbReference>
<comment type="subunit">
    <text evidence="11">The RNAP catalytic core consists of 2 alpha, 1 beta, 1 beta' and 1 omega subunit. When a sigma factor is associated with the core the holoenzyme is formed, which can initiate transcription.</text>
</comment>
<dbReference type="RefSeq" id="WP_006307930.1">
    <property type="nucleotide sequence ID" value="NZ_JH601133.1"/>
</dbReference>
<dbReference type="SMART" id="SM01409">
    <property type="entry name" value="RNA_pol_Rpb6"/>
    <property type="match status" value="1"/>
</dbReference>
<dbReference type="Pfam" id="PF01192">
    <property type="entry name" value="RNA_pol_Rpb6"/>
    <property type="match status" value="1"/>
</dbReference>
<dbReference type="HAMAP" id="MF_00366">
    <property type="entry name" value="RNApol_bact_RpoZ"/>
    <property type="match status" value="1"/>
</dbReference>
<dbReference type="PANTHER" id="PTHR34476">
    <property type="entry name" value="DNA-DIRECTED RNA POLYMERASE SUBUNIT OMEGA"/>
    <property type="match status" value="1"/>
</dbReference>
<comment type="similarity">
    <text evidence="1 11">Belongs to the RNA polymerase subunit omega family.</text>
</comment>
<keyword evidence="5 11" id="KW-0808">Transferase</keyword>
<dbReference type="InterPro" id="IPR003716">
    <property type="entry name" value="DNA-dir_RNA_pol_omega"/>
</dbReference>
<dbReference type="NCBIfam" id="TIGR00690">
    <property type="entry name" value="rpoZ"/>
    <property type="match status" value="1"/>
</dbReference>
<dbReference type="InterPro" id="IPR006110">
    <property type="entry name" value="Pol_omega/Rpo6/RPB6"/>
</dbReference>